<feature type="region of interest" description="Disordered" evidence="1">
    <location>
        <begin position="1187"/>
        <end position="1259"/>
    </location>
</feature>
<feature type="region of interest" description="Disordered" evidence="1">
    <location>
        <begin position="120"/>
        <end position="424"/>
    </location>
</feature>
<keyword evidence="5" id="KW-1185">Reference proteome</keyword>
<feature type="transmembrane region" description="Helical" evidence="2">
    <location>
        <begin position="865"/>
        <end position="882"/>
    </location>
</feature>
<gene>
    <name evidence="6" type="primary">LOC113523318</name>
</gene>
<proteinExistence type="predicted"/>
<dbReference type="Pfam" id="PF20146">
    <property type="entry name" value="NRF"/>
    <property type="match status" value="1"/>
</dbReference>
<feature type="compositionally biased region" description="Basic and acidic residues" evidence="1">
    <location>
        <begin position="346"/>
        <end position="423"/>
    </location>
</feature>
<feature type="compositionally biased region" description="Polar residues" evidence="1">
    <location>
        <begin position="120"/>
        <end position="141"/>
    </location>
</feature>
<feature type="compositionally biased region" description="Basic and acidic residues" evidence="1">
    <location>
        <begin position="183"/>
        <end position="208"/>
    </location>
</feature>
<evidence type="ECO:0000313" key="6">
    <source>
        <dbReference type="RefSeq" id="XP_052751581.1"/>
    </source>
</evidence>
<keyword evidence="2" id="KW-1133">Transmembrane helix</keyword>
<feature type="transmembrane region" description="Helical" evidence="2">
    <location>
        <begin position="1001"/>
        <end position="1020"/>
    </location>
</feature>
<sequence length="1259" mass="143991">MARYRWTLALILICLPILTTVITAFRIRDLPKSTNEINKPELKTRKCDDCDVNEPKVGYKLHNVKIESEKKYEEVKKVVREKPQIINQKIIEGKSALKFKDKTAINDDDSVEVELLNKKTSSKGQPTLKIEQTSEFKTNILESKKPTVKTDNDNDDDDDDDNDDDGSKEDSKENNRKISNVKYDSKQNLKENEVKKPILKLRDINKNSDDDDDDSDGDDDDDDDDDDEDDGIKISITKKIVTKEKKTKDLKEKIKEDNQTKGSKSKITTTEDEKKQKEKLGPIKNENKLSEVKEKISDKTLSQKTDQKEVQKEKKHEIKPVDEKPERDTAKQQKETSKDSTQLKPPQEKKTSKKEEKENLKKEVKKSNLESKKDDKPKETSKSKETKKSTKTESVTKKQQESSHKKSIESTHERKEVHSKSESNLKQVTDALKRRNLLQSEFEDFYSFFPTFAPNFSRIHNPECRRQGQILLRQLRGTKLWALNMLDATAKIPSGLLQGNGIQLGDFDQCLGSRARVQLETGSIVKVQGQYCLARLDLKAERSDLELPVHLAQAKNLFKSRIDDPGHFVPRFSTLSWGICLPSACNPQDVEVVVKDALMHYQHISGLVIRVKVDSRDCQTTSGNDWWEDWMQLPTLLTLAFYAVVILLVLVATVQDYLASRQSEEVENTEDSTEMKETKDDEKEKDAEASKRPDGFVSAFSLYRTIEKLVAPGSTDEISCIHGIRGLATLALLLAHKFLPVAVMPYTNRVKIAETVSSPLWSWCRAGWMYTDCFLLLSGVLMAHRFTSAGAPRRLLSRYLRLSPALLAVVLFYAYIWDNISEGPMWGTLVTKNAEVCQQGWWWNLLYVQNYFGFEDMCAPQTHQLALDMQLTILGVIVVWGIQSREGLSKILLPVVHLLAAYSRYTTVRDHRLTMLAYHGASVSQLYRTARLSYTSTFHRSTPYLIGLSLGLALKKTSAHGKFLLTLGWLFSITLWGLVLWAGMDSGYPQYRYNVTFAAQYAALAPIASALAIAWIIYVVHSGNCDFLVGFLCCRPLVLISRLSYALYLCQFIVFLTNAATVRTSSEFTLISVIDIQEISGIILSSVILTLTFVTPMQSMQKISFWSESKNDQSESSDKLEPIVEEPEEKYKEEISEIKCEEKIELPIIRSRQHLVAHREMLEEIPEVEVEYEIQREKIEALEEIIEEEEDEVGEEIDNNDDEDLEIIEEEQAGEEMWEERDYSVGRSQSRNDDQDLDEWEWTTNGGDRNGAQYYRYSR</sequence>
<dbReference type="RefSeq" id="XP_052751581.1">
    <property type="nucleotide sequence ID" value="XM_052895621.1"/>
</dbReference>
<dbReference type="PANTHER" id="PTHR11161">
    <property type="entry name" value="O-ACYLTRANSFERASE"/>
    <property type="match status" value="1"/>
</dbReference>
<feature type="compositionally biased region" description="Basic and acidic residues" evidence="1">
    <location>
        <begin position="673"/>
        <end position="691"/>
    </location>
</feature>
<protein>
    <submittedName>
        <fullName evidence="6">Uncharacterized protein LOC113523318</fullName>
    </submittedName>
</protein>
<dbReference type="InterPro" id="IPR002656">
    <property type="entry name" value="Acyl_transf_3_dom"/>
</dbReference>
<dbReference type="GeneID" id="113523318"/>
<evidence type="ECO:0000259" key="4">
    <source>
        <dbReference type="SMART" id="SM00703"/>
    </source>
</evidence>
<feature type="compositionally biased region" description="Basic and acidic residues" evidence="1">
    <location>
        <begin position="1220"/>
        <end position="1234"/>
    </location>
</feature>
<feature type="transmembrane region" description="Helical" evidence="2">
    <location>
        <begin position="1068"/>
        <end position="1094"/>
    </location>
</feature>
<name>A0ABM3MJL4_GALME</name>
<feature type="domain" description="Nose resistant-to-fluoxetine protein N-terminal" evidence="4">
    <location>
        <begin position="461"/>
        <end position="613"/>
    </location>
</feature>
<dbReference type="Proteomes" id="UP001652740">
    <property type="component" value="Unplaced"/>
</dbReference>
<evidence type="ECO:0000256" key="1">
    <source>
        <dbReference type="SAM" id="MobiDB-lite"/>
    </source>
</evidence>
<dbReference type="InterPro" id="IPR052728">
    <property type="entry name" value="O2_lipid_transport_reg"/>
</dbReference>
<feature type="compositionally biased region" description="Acidic residues" evidence="1">
    <location>
        <begin position="209"/>
        <end position="230"/>
    </location>
</feature>
<feature type="compositionally biased region" description="Basic and acidic residues" evidence="1">
    <location>
        <begin position="241"/>
        <end position="259"/>
    </location>
</feature>
<feature type="compositionally biased region" description="Basic and acidic residues" evidence="1">
    <location>
        <begin position="142"/>
        <end position="152"/>
    </location>
</feature>
<feature type="compositionally biased region" description="Basic and acidic residues" evidence="1">
    <location>
        <begin position="305"/>
        <end position="338"/>
    </location>
</feature>
<organism evidence="5 6">
    <name type="scientific">Galleria mellonella</name>
    <name type="common">Greater wax moth</name>
    <dbReference type="NCBI Taxonomy" id="7137"/>
    <lineage>
        <taxon>Eukaryota</taxon>
        <taxon>Metazoa</taxon>
        <taxon>Ecdysozoa</taxon>
        <taxon>Arthropoda</taxon>
        <taxon>Hexapoda</taxon>
        <taxon>Insecta</taxon>
        <taxon>Pterygota</taxon>
        <taxon>Neoptera</taxon>
        <taxon>Endopterygota</taxon>
        <taxon>Lepidoptera</taxon>
        <taxon>Glossata</taxon>
        <taxon>Ditrysia</taxon>
        <taxon>Pyraloidea</taxon>
        <taxon>Pyralidae</taxon>
        <taxon>Galleriinae</taxon>
        <taxon>Galleria</taxon>
    </lineage>
</organism>
<feature type="transmembrane region" description="Helical" evidence="2">
    <location>
        <begin position="799"/>
        <end position="817"/>
    </location>
</feature>
<feature type="signal peptide" evidence="3">
    <location>
        <begin position="1"/>
        <end position="24"/>
    </location>
</feature>
<feature type="chain" id="PRO_5046925155" evidence="3">
    <location>
        <begin position="25"/>
        <end position="1259"/>
    </location>
</feature>
<dbReference type="PANTHER" id="PTHR11161:SF4">
    <property type="entry name" value="DROP DEAD"/>
    <property type="match status" value="1"/>
</dbReference>
<feature type="transmembrane region" description="Helical" evidence="2">
    <location>
        <begin position="963"/>
        <end position="981"/>
    </location>
</feature>
<keyword evidence="2" id="KW-0812">Transmembrane</keyword>
<dbReference type="Pfam" id="PF01757">
    <property type="entry name" value="Acyl_transf_3"/>
    <property type="match status" value="1"/>
</dbReference>
<evidence type="ECO:0000256" key="3">
    <source>
        <dbReference type="SAM" id="SignalP"/>
    </source>
</evidence>
<feature type="transmembrane region" description="Helical" evidence="2">
    <location>
        <begin position="630"/>
        <end position="654"/>
    </location>
</feature>
<evidence type="ECO:0000256" key="2">
    <source>
        <dbReference type="SAM" id="Phobius"/>
    </source>
</evidence>
<feature type="compositionally biased region" description="Acidic residues" evidence="1">
    <location>
        <begin position="153"/>
        <end position="167"/>
    </location>
</feature>
<evidence type="ECO:0000313" key="5">
    <source>
        <dbReference type="Proteomes" id="UP001652740"/>
    </source>
</evidence>
<dbReference type="SMART" id="SM00703">
    <property type="entry name" value="NRF"/>
    <property type="match status" value="1"/>
</dbReference>
<feature type="region of interest" description="Disordered" evidence="1">
    <location>
        <begin position="662"/>
        <end position="691"/>
    </location>
</feature>
<feature type="compositionally biased region" description="Acidic residues" evidence="1">
    <location>
        <begin position="1187"/>
        <end position="1219"/>
    </location>
</feature>
<dbReference type="InterPro" id="IPR006621">
    <property type="entry name" value="Nose-resist-to-fluoxetine_N"/>
</dbReference>
<feature type="compositionally biased region" description="Basic and acidic residues" evidence="1">
    <location>
        <begin position="269"/>
        <end position="298"/>
    </location>
</feature>
<keyword evidence="3" id="KW-0732">Signal</keyword>
<accession>A0ABM3MJL4</accession>
<keyword evidence="2" id="KW-0472">Membrane</keyword>
<reference evidence="6" key="1">
    <citation type="submission" date="2025-08" db="UniProtKB">
        <authorList>
            <consortium name="RefSeq"/>
        </authorList>
    </citation>
    <scope>IDENTIFICATION</scope>
    <source>
        <tissue evidence="6">Whole larvae</tissue>
    </source>
</reference>